<evidence type="ECO:0000313" key="2">
    <source>
        <dbReference type="EMBL" id="KAA8566672.1"/>
    </source>
</evidence>
<keyword evidence="1" id="KW-0732">Signal</keyword>
<dbReference type="Proteomes" id="UP000322873">
    <property type="component" value="Unassembled WGS sequence"/>
</dbReference>
<proteinExistence type="predicted"/>
<reference evidence="2 3" key="1">
    <citation type="submission" date="2019-06" db="EMBL/GenBank/DDBJ databases">
        <title>Genome Sequence of the Brown Rot Fungal Pathogen Monilinia fructicola.</title>
        <authorList>
            <person name="De Miccolis Angelini R.M."/>
            <person name="Landi L."/>
            <person name="Abate D."/>
            <person name="Pollastro S."/>
            <person name="Romanazzi G."/>
            <person name="Faretra F."/>
        </authorList>
    </citation>
    <scope>NUCLEOTIDE SEQUENCE [LARGE SCALE GENOMIC DNA]</scope>
    <source>
        <strain evidence="2 3">Mfrc123</strain>
    </source>
</reference>
<feature type="signal peptide" evidence="1">
    <location>
        <begin position="1"/>
        <end position="24"/>
    </location>
</feature>
<feature type="chain" id="PRO_5024324292" evidence="1">
    <location>
        <begin position="25"/>
        <end position="408"/>
    </location>
</feature>
<dbReference type="EMBL" id="VICG01000012">
    <property type="protein sequence ID" value="KAA8566672.1"/>
    <property type="molecule type" value="Genomic_DNA"/>
</dbReference>
<accession>A0A5M9JFR6</accession>
<keyword evidence="3" id="KW-1185">Reference proteome</keyword>
<comment type="caution">
    <text evidence="2">The sequence shown here is derived from an EMBL/GenBank/DDBJ whole genome shotgun (WGS) entry which is preliminary data.</text>
</comment>
<evidence type="ECO:0000256" key="1">
    <source>
        <dbReference type="SAM" id="SignalP"/>
    </source>
</evidence>
<organism evidence="2 3">
    <name type="scientific">Monilinia fructicola</name>
    <name type="common">Brown rot fungus</name>
    <name type="synonym">Ciboria fructicola</name>
    <dbReference type="NCBI Taxonomy" id="38448"/>
    <lineage>
        <taxon>Eukaryota</taxon>
        <taxon>Fungi</taxon>
        <taxon>Dikarya</taxon>
        <taxon>Ascomycota</taxon>
        <taxon>Pezizomycotina</taxon>
        <taxon>Leotiomycetes</taxon>
        <taxon>Helotiales</taxon>
        <taxon>Sclerotiniaceae</taxon>
        <taxon>Monilinia</taxon>
    </lineage>
</organism>
<gene>
    <name evidence="2" type="ORF">EYC84_009208</name>
</gene>
<sequence>MLSPISRVLYTFVILASIFTYARADCASYGIDFQNGASYFINNLDTSSFTAVTQFVGCSGTADVILVGPDENSWLCSDISTRPDNANQLSTCPLLKSEMYSGTWTIVILGNNGNSSSFAAQRTFDLLVGPQSTVTFTPTVNITSVVTPSTTLPTTITETEPTTLSALTITAPSATASNIVTITPEKVTTTVTTTSTRTVTSRKYTFPIITVTKTASCSVPTKPATRDPYPNQHYLALAQSVTSDSAVKRTAMPAPAAALITPAPRANVNNRDVNVDIANVLGRRAVGRLLEKKLKKRAPDVPTLTITDTTTSDWKTSTVTITTTTTTFYSTATTTQVTTITPAPVTVRTGITTSTITAPTPTTTKTTQTQTTRTITTTITYKYAITITKTTTPASVIATCTSKGGVIV</sequence>
<name>A0A5M9JFR6_MONFR</name>
<dbReference type="AlphaFoldDB" id="A0A5M9JFR6"/>
<protein>
    <submittedName>
        <fullName evidence="2">Uncharacterized protein</fullName>
    </submittedName>
</protein>
<evidence type="ECO:0000313" key="3">
    <source>
        <dbReference type="Proteomes" id="UP000322873"/>
    </source>
</evidence>
<dbReference type="VEuPathDB" id="FungiDB:MFRU_044g00120"/>